<dbReference type="AlphaFoldDB" id="A0A6G1KXU3"/>
<dbReference type="EMBL" id="ML995891">
    <property type="protein sequence ID" value="KAF2765445.1"/>
    <property type="molecule type" value="Genomic_DNA"/>
</dbReference>
<organism evidence="3 4">
    <name type="scientific">Teratosphaeria nubilosa</name>
    <dbReference type="NCBI Taxonomy" id="161662"/>
    <lineage>
        <taxon>Eukaryota</taxon>
        <taxon>Fungi</taxon>
        <taxon>Dikarya</taxon>
        <taxon>Ascomycota</taxon>
        <taxon>Pezizomycotina</taxon>
        <taxon>Dothideomycetes</taxon>
        <taxon>Dothideomycetidae</taxon>
        <taxon>Mycosphaerellales</taxon>
        <taxon>Teratosphaeriaceae</taxon>
        <taxon>Teratosphaeria</taxon>
    </lineage>
</organism>
<evidence type="ECO:0000256" key="2">
    <source>
        <dbReference type="SAM" id="MobiDB-lite"/>
    </source>
</evidence>
<name>A0A6G1KXU3_9PEZI</name>
<dbReference type="Proteomes" id="UP000799436">
    <property type="component" value="Unassembled WGS sequence"/>
</dbReference>
<proteinExistence type="predicted"/>
<keyword evidence="1" id="KW-0175">Coiled coil</keyword>
<feature type="compositionally biased region" description="Low complexity" evidence="2">
    <location>
        <begin position="145"/>
        <end position="159"/>
    </location>
</feature>
<feature type="region of interest" description="Disordered" evidence="2">
    <location>
        <begin position="332"/>
        <end position="359"/>
    </location>
</feature>
<evidence type="ECO:0000256" key="1">
    <source>
        <dbReference type="SAM" id="Coils"/>
    </source>
</evidence>
<keyword evidence="4" id="KW-1185">Reference proteome</keyword>
<feature type="region of interest" description="Disordered" evidence="2">
    <location>
        <begin position="186"/>
        <end position="215"/>
    </location>
</feature>
<evidence type="ECO:0000313" key="4">
    <source>
        <dbReference type="Proteomes" id="UP000799436"/>
    </source>
</evidence>
<accession>A0A6G1KXU3</accession>
<feature type="compositionally biased region" description="Polar residues" evidence="2">
    <location>
        <begin position="160"/>
        <end position="169"/>
    </location>
</feature>
<sequence length="864" mass="96046">MDLQSVRCLAHRLYCQAQNQSNYKALARSIKSLRNELEEADEALSGTTFRPEDIRVLEAASESKNTLNSLEMVLQQDEGAHTSSTDELDAVADFIAELAVVTHKLSEAIKDLEQAQGKPELSLTETTRGRRRNLSKSTASAEAVSRQTSFRSSTTSRTSYDPTKSSPEQSKMPAIVESDVHLLMSPSDSEKQTWPLGRESPHNPHQTPASDPTLAPLDEALSTISRANTGNSSILDLYQTPQPSDIARAERSGNNRHADLSACNSTVDLVGTRKGARQLEFTAPLQPRDLYAARRAFSDGHAPFVNPHSAMSYNSQEQARHYTLKALPAKPQDHVTKPDANVPPYPKVPDDRVSDIDRPLPLVTPRAPYSLMPPPSFIRQRHPTLGRDDDHAAGSLRKSGSSEALPTALLMASTLVSQETLPAPPTRLNEDDIRRTLHSFNNSDWPTAELCLEGLLNQALDSQCYNMVRRINYLLGVTASVQGRWQQALTQFLMVVRTPILGDSDLDDGDCSAAYWLGDTYCLLNRRAEAFMSYMIAEHSSLFRDPRRRQRILDEQKGCFPGSGTTSKEDWRLKWEVEAKKTDRSSPDCILNPRVLGFAAEILFLERAQIRAEVKKSSKQHMMDHSHSRVMAFRVLGADAGSYELDYRLRVGSCAFDNSGPWPLMFDPYFAVVNVLRGRMLTKECDLLLVIRFDHSANVPKATRGLKTNFAAQDLHWLIVNIRECLATYDMTVSEVASPTSGPCFIARYAAIEKHIASMHFLTISIFRQSFKSGFGVDIASDGLYSARIIRADWLYDKGVPCKETEKVRAMILQHLETAAKCTGPAVVTGDTDMQSTTRSRRRLGILPSSRSSLSSRRPSFSSG</sequence>
<evidence type="ECO:0000313" key="3">
    <source>
        <dbReference type="EMBL" id="KAF2765445.1"/>
    </source>
</evidence>
<reference evidence="3" key="1">
    <citation type="journal article" date="2020" name="Stud. Mycol.">
        <title>101 Dothideomycetes genomes: a test case for predicting lifestyles and emergence of pathogens.</title>
        <authorList>
            <person name="Haridas S."/>
            <person name="Albert R."/>
            <person name="Binder M."/>
            <person name="Bloem J."/>
            <person name="Labutti K."/>
            <person name="Salamov A."/>
            <person name="Andreopoulos B."/>
            <person name="Baker S."/>
            <person name="Barry K."/>
            <person name="Bills G."/>
            <person name="Bluhm B."/>
            <person name="Cannon C."/>
            <person name="Castanera R."/>
            <person name="Culley D."/>
            <person name="Daum C."/>
            <person name="Ezra D."/>
            <person name="Gonzalez J."/>
            <person name="Henrissat B."/>
            <person name="Kuo A."/>
            <person name="Liang C."/>
            <person name="Lipzen A."/>
            <person name="Lutzoni F."/>
            <person name="Magnuson J."/>
            <person name="Mondo S."/>
            <person name="Nolan M."/>
            <person name="Ohm R."/>
            <person name="Pangilinan J."/>
            <person name="Park H.-J."/>
            <person name="Ramirez L."/>
            <person name="Alfaro M."/>
            <person name="Sun H."/>
            <person name="Tritt A."/>
            <person name="Yoshinaga Y."/>
            <person name="Zwiers L.-H."/>
            <person name="Turgeon B."/>
            <person name="Goodwin S."/>
            <person name="Spatafora J."/>
            <person name="Crous P."/>
            <person name="Grigoriev I."/>
        </authorList>
    </citation>
    <scope>NUCLEOTIDE SEQUENCE</scope>
    <source>
        <strain evidence="3">CBS 116005</strain>
    </source>
</reference>
<feature type="compositionally biased region" description="Basic and acidic residues" evidence="2">
    <location>
        <begin position="348"/>
        <end position="358"/>
    </location>
</feature>
<gene>
    <name evidence="3" type="ORF">EJ03DRAFT_354816</name>
</gene>
<feature type="region of interest" description="Disordered" evidence="2">
    <location>
        <begin position="115"/>
        <end position="172"/>
    </location>
</feature>
<protein>
    <submittedName>
        <fullName evidence="3">Uncharacterized protein</fullName>
    </submittedName>
</protein>
<dbReference type="OrthoDB" id="3915462at2759"/>
<feature type="coiled-coil region" evidence="1">
    <location>
        <begin position="23"/>
        <end position="50"/>
    </location>
</feature>
<feature type="region of interest" description="Disordered" evidence="2">
    <location>
        <begin position="381"/>
        <end position="400"/>
    </location>
</feature>